<dbReference type="OrthoDB" id="4229605at2"/>
<evidence type="ECO:0000256" key="5">
    <source>
        <dbReference type="SAM" id="MobiDB-lite"/>
    </source>
</evidence>
<evidence type="ECO:0000256" key="4">
    <source>
        <dbReference type="ARBA" id="ARBA00023136"/>
    </source>
</evidence>
<keyword evidence="4 6" id="KW-0472">Membrane</keyword>
<accession>A0A3D9L8C0</accession>
<comment type="subcellular location">
    <subcellularLocation>
        <location evidence="1">Cell membrane</location>
        <topology evidence="1">Multi-pass membrane protein</topology>
    </subcellularLocation>
</comment>
<keyword evidence="2 6" id="KW-0812">Transmembrane</keyword>
<name>A0A3D9L8C0_9MICC</name>
<reference evidence="8 9" key="1">
    <citation type="submission" date="2018-07" db="EMBL/GenBank/DDBJ databases">
        <title>Sequencing the genomes of 1000 actinobacteria strains.</title>
        <authorList>
            <person name="Klenk H.-P."/>
        </authorList>
    </citation>
    <scope>NUCLEOTIDE SEQUENCE [LARGE SCALE GENOMIC DNA]</scope>
    <source>
        <strain evidence="8 9">DSM 14442</strain>
    </source>
</reference>
<dbReference type="GO" id="GO:0005886">
    <property type="term" value="C:plasma membrane"/>
    <property type="evidence" value="ECO:0007669"/>
    <property type="project" value="UniProtKB-SubCell"/>
</dbReference>
<evidence type="ECO:0000313" key="9">
    <source>
        <dbReference type="Proteomes" id="UP000256727"/>
    </source>
</evidence>
<dbReference type="Proteomes" id="UP000256727">
    <property type="component" value="Unassembled WGS sequence"/>
</dbReference>
<feature type="transmembrane region" description="Helical" evidence="6">
    <location>
        <begin position="77"/>
        <end position="95"/>
    </location>
</feature>
<dbReference type="InterPro" id="IPR036259">
    <property type="entry name" value="MFS_trans_sf"/>
</dbReference>
<dbReference type="InterPro" id="IPR020846">
    <property type="entry name" value="MFS_dom"/>
</dbReference>
<evidence type="ECO:0000256" key="3">
    <source>
        <dbReference type="ARBA" id="ARBA00022989"/>
    </source>
</evidence>
<feature type="transmembrane region" description="Helical" evidence="6">
    <location>
        <begin position="18"/>
        <end position="40"/>
    </location>
</feature>
<dbReference type="PROSITE" id="PS50850">
    <property type="entry name" value="MFS"/>
    <property type="match status" value="1"/>
</dbReference>
<dbReference type="RefSeq" id="WP_115930878.1">
    <property type="nucleotide sequence ID" value="NZ_QREH01000001.1"/>
</dbReference>
<feature type="transmembrane region" description="Helical" evidence="6">
    <location>
        <begin position="139"/>
        <end position="161"/>
    </location>
</feature>
<proteinExistence type="predicted"/>
<feature type="transmembrane region" description="Helical" evidence="6">
    <location>
        <begin position="334"/>
        <end position="352"/>
    </location>
</feature>
<evidence type="ECO:0000313" key="8">
    <source>
        <dbReference type="EMBL" id="REE02608.1"/>
    </source>
</evidence>
<evidence type="ECO:0000256" key="2">
    <source>
        <dbReference type="ARBA" id="ARBA00022692"/>
    </source>
</evidence>
<sequence length="478" mass="49780">MNFAAYGHLLRDVRIRRVLGVGFIARFPNAATGIILTLHVAVTMDLGYGAAGLAVAAMTLGMAVGSPWRGRLVDRLGLRRALVPSVVTLGAVWTAVPFLPFPWLLFGAFLGGLFALPVFSVVRQSIGVLTHGARRETAFALDSIITETIFMVGPALGAVVATSWSSAWGLAIIGWSAVAAGLYLMWFNPPTRSSQLGTFLARPGTEREYSAEEDLRRAVDGSVQGAPAHLDLTATELTTGALPMVRSAPPYDAGPHPDSRPHPNANPGSDPGSRPDSQAAVRRGPLVRLRTSFGWLSGTALAVLAVSLGSGMLMSGTEVAIVAELERSGQAAQAGVVIAFWCGASAAGGILYGAMGRRISPLLLLSLFALGTLPMAFVDGMWALAVVSLISGLFTAPTLAAASALMSTVVTEERRGEALGYYGSAMTAGAALGAPVSGAFIDGISPEAGYLFAGLIALAMVGLALLARTIVRWRRSRR</sequence>
<feature type="transmembrane region" description="Helical" evidence="6">
    <location>
        <begin position="101"/>
        <end position="119"/>
    </location>
</feature>
<dbReference type="Pfam" id="PF07690">
    <property type="entry name" value="MFS_1"/>
    <property type="match status" value="2"/>
</dbReference>
<dbReference type="SUPFAM" id="SSF103473">
    <property type="entry name" value="MFS general substrate transporter"/>
    <property type="match status" value="2"/>
</dbReference>
<feature type="transmembrane region" description="Helical" evidence="6">
    <location>
        <begin position="448"/>
        <end position="471"/>
    </location>
</feature>
<evidence type="ECO:0000259" key="7">
    <source>
        <dbReference type="PROSITE" id="PS50850"/>
    </source>
</evidence>
<gene>
    <name evidence="8" type="ORF">C8E99_0381</name>
</gene>
<evidence type="ECO:0000256" key="1">
    <source>
        <dbReference type="ARBA" id="ARBA00004651"/>
    </source>
</evidence>
<dbReference type="AlphaFoldDB" id="A0A3D9L8C0"/>
<dbReference type="EMBL" id="QREH01000001">
    <property type="protein sequence ID" value="REE02608.1"/>
    <property type="molecule type" value="Genomic_DNA"/>
</dbReference>
<feature type="transmembrane region" description="Helical" evidence="6">
    <location>
        <begin position="418"/>
        <end position="436"/>
    </location>
</feature>
<protein>
    <submittedName>
        <fullName evidence="8">MFS transporter</fullName>
    </submittedName>
</protein>
<feature type="transmembrane region" description="Helical" evidence="6">
    <location>
        <begin position="46"/>
        <end position="65"/>
    </location>
</feature>
<feature type="transmembrane region" description="Helical" evidence="6">
    <location>
        <begin position="167"/>
        <end position="186"/>
    </location>
</feature>
<feature type="transmembrane region" description="Helical" evidence="6">
    <location>
        <begin position="383"/>
        <end position="406"/>
    </location>
</feature>
<organism evidence="8 9">
    <name type="scientific">Citricoccus muralis</name>
    <dbReference type="NCBI Taxonomy" id="169134"/>
    <lineage>
        <taxon>Bacteria</taxon>
        <taxon>Bacillati</taxon>
        <taxon>Actinomycetota</taxon>
        <taxon>Actinomycetes</taxon>
        <taxon>Micrococcales</taxon>
        <taxon>Micrococcaceae</taxon>
        <taxon>Citricoccus</taxon>
    </lineage>
</organism>
<dbReference type="PANTHER" id="PTHR23542">
    <property type="match status" value="1"/>
</dbReference>
<dbReference type="PANTHER" id="PTHR23542:SF1">
    <property type="entry name" value="MAJOR FACILITATOR SUPERFAMILY (MFS) PROFILE DOMAIN-CONTAINING PROTEIN"/>
    <property type="match status" value="1"/>
</dbReference>
<evidence type="ECO:0000256" key="6">
    <source>
        <dbReference type="SAM" id="Phobius"/>
    </source>
</evidence>
<keyword evidence="3 6" id="KW-1133">Transmembrane helix</keyword>
<feature type="transmembrane region" description="Helical" evidence="6">
    <location>
        <begin position="359"/>
        <end position="377"/>
    </location>
</feature>
<feature type="region of interest" description="Disordered" evidence="5">
    <location>
        <begin position="244"/>
        <end position="280"/>
    </location>
</feature>
<feature type="domain" description="Major facilitator superfamily (MFS) profile" evidence="7">
    <location>
        <begin position="286"/>
        <end position="478"/>
    </location>
</feature>
<keyword evidence="9" id="KW-1185">Reference proteome</keyword>
<dbReference type="InterPro" id="IPR011701">
    <property type="entry name" value="MFS"/>
</dbReference>
<dbReference type="Gene3D" id="1.20.1250.20">
    <property type="entry name" value="MFS general substrate transporter like domains"/>
    <property type="match status" value="2"/>
</dbReference>
<dbReference type="GO" id="GO:0022857">
    <property type="term" value="F:transmembrane transporter activity"/>
    <property type="evidence" value="ECO:0007669"/>
    <property type="project" value="InterPro"/>
</dbReference>
<feature type="transmembrane region" description="Helical" evidence="6">
    <location>
        <begin position="293"/>
        <end position="314"/>
    </location>
</feature>
<comment type="caution">
    <text evidence="8">The sequence shown here is derived from an EMBL/GenBank/DDBJ whole genome shotgun (WGS) entry which is preliminary data.</text>
</comment>